<feature type="region of interest" description="Disordered" evidence="1">
    <location>
        <begin position="55"/>
        <end position="74"/>
    </location>
</feature>
<feature type="compositionally biased region" description="Basic and acidic residues" evidence="1">
    <location>
        <begin position="58"/>
        <end position="74"/>
    </location>
</feature>
<gene>
    <name evidence="4" type="ORF">A9P98_12565</name>
    <name evidence="3" type="ORF">A9P98_18025</name>
    <name evidence="2" type="ORF">A9P98_18090</name>
</gene>
<organism evidence="4 5">
    <name type="scientific">Cylindrospermopsis raciborskii CS-505</name>
    <dbReference type="NCBI Taxonomy" id="533240"/>
    <lineage>
        <taxon>Bacteria</taxon>
        <taxon>Bacillati</taxon>
        <taxon>Cyanobacteriota</taxon>
        <taxon>Cyanophyceae</taxon>
        <taxon>Nostocales</taxon>
        <taxon>Aphanizomenonaceae</taxon>
        <taxon>Cylindrospermopsis</taxon>
    </lineage>
</organism>
<evidence type="ECO:0000256" key="1">
    <source>
        <dbReference type="SAM" id="MobiDB-lite"/>
    </source>
</evidence>
<proteinExistence type="predicted"/>
<dbReference type="EMBL" id="LYXA01000006">
    <property type="protein sequence ID" value="OBU74744.1"/>
    <property type="molecule type" value="Genomic_DNA"/>
</dbReference>
<dbReference type="RefSeq" id="WP_006278925.1">
    <property type="nucleotide sequence ID" value="NZ_LYXA01000001.1"/>
</dbReference>
<dbReference type="Proteomes" id="UP000093903">
    <property type="component" value="Unassembled WGS sequence"/>
</dbReference>
<dbReference type="AlphaFoldDB" id="A0A853MDM9"/>
<evidence type="ECO:0000313" key="4">
    <source>
        <dbReference type="EMBL" id="OBU77029.1"/>
    </source>
</evidence>
<evidence type="ECO:0000313" key="5">
    <source>
        <dbReference type="Proteomes" id="UP000093903"/>
    </source>
</evidence>
<protein>
    <submittedName>
        <fullName evidence="4">Uncharacterized protein</fullName>
    </submittedName>
</protein>
<comment type="caution">
    <text evidence="4">The sequence shown here is derived from an EMBL/GenBank/DDBJ whole genome shotgun (WGS) entry which is preliminary data.</text>
</comment>
<feature type="region of interest" description="Disordered" evidence="1">
    <location>
        <begin position="1"/>
        <end position="27"/>
    </location>
</feature>
<dbReference type="EMBL" id="LYXA01000005">
    <property type="protein sequence ID" value="OBU74758.1"/>
    <property type="molecule type" value="Genomic_DNA"/>
</dbReference>
<name>A0A853MDM9_9CYAN</name>
<sequence>MEALQEGELRANGVGEKREEKKDSERRVTRLYLTDLRERKNLSPNLTLLQLLGTNEEESGKIGNDRRISTDGFL</sequence>
<accession>A0A853MDM9</accession>
<dbReference type="EMBL" id="LYXA01000001">
    <property type="protein sequence ID" value="OBU77029.1"/>
    <property type="molecule type" value="Genomic_DNA"/>
</dbReference>
<evidence type="ECO:0000313" key="2">
    <source>
        <dbReference type="EMBL" id="OBU74744.1"/>
    </source>
</evidence>
<evidence type="ECO:0000313" key="3">
    <source>
        <dbReference type="EMBL" id="OBU74758.1"/>
    </source>
</evidence>
<feature type="compositionally biased region" description="Basic and acidic residues" evidence="1">
    <location>
        <begin position="15"/>
        <end position="27"/>
    </location>
</feature>
<reference evidence="4 5" key="1">
    <citation type="submission" date="2016-05" db="EMBL/GenBank/DDBJ databases">
        <title>First complete genome of the cyanobacterium Cylindrospermopsis raciborskii CS505, containing a circular chromosome and a single extrachromosomal element.</title>
        <authorList>
            <person name="Fuentes J."/>
            <person name="Tamames J."/>
            <person name="Allen E."/>
            <person name="Plominski A."/>
            <person name="Vasquez M."/>
        </authorList>
    </citation>
    <scope>NUCLEOTIDE SEQUENCE [LARGE SCALE GENOMIC DNA]</scope>
    <source>
        <strain evidence="4 5">CS505</strain>
    </source>
</reference>